<sequence length="54" mass="6193">IERSLFEETVKTLNSYYAEAEKIGGQSYLEGCLACATAYIIFLCMETRYEKVSR</sequence>
<dbReference type="Proteomes" id="UP001529510">
    <property type="component" value="Unassembled WGS sequence"/>
</dbReference>
<dbReference type="AlphaFoldDB" id="A0ABD0PWM2"/>
<evidence type="ECO:0000259" key="4">
    <source>
        <dbReference type="Pfam" id="PF10256"/>
    </source>
</evidence>
<keyword evidence="2" id="KW-0472">Membrane</keyword>
<dbReference type="Pfam" id="PF10256">
    <property type="entry name" value="Erf4"/>
    <property type="match status" value="1"/>
</dbReference>
<dbReference type="PANTHER" id="PTHR13254">
    <property type="entry name" value="GOLGI AUTOANTIGEN, GOLGIN SUBFAMILY A, 7"/>
    <property type="match status" value="1"/>
</dbReference>
<evidence type="ECO:0000256" key="1">
    <source>
        <dbReference type="ARBA" id="ARBA00007732"/>
    </source>
</evidence>
<organism evidence="5 6">
    <name type="scientific">Cirrhinus mrigala</name>
    <name type="common">Mrigala</name>
    <dbReference type="NCBI Taxonomy" id="683832"/>
    <lineage>
        <taxon>Eukaryota</taxon>
        <taxon>Metazoa</taxon>
        <taxon>Chordata</taxon>
        <taxon>Craniata</taxon>
        <taxon>Vertebrata</taxon>
        <taxon>Euteleostomi</taxon>
        <taxon>Actinopterygii</taxon>
        <taxon>Neopterygii</taxon>
        <taxon>Teleostei</taxon>
        <taxon>Ostariophysi</taxon>
        <taxon>Cypriniformes</taxon>
        <taxon>Cyprinidae</taxon>
        <taxon>Labeoninae</taxon>
        <taxon>Labeonini</taxon>
        <taxon>Cirrhinus</taxon>
    </lineage>
</organism>
<dbReference type="GO" id="GO:0000139">
    <property type="term" value="C:Golgi membrane"/>
    <property type="evidence" value="ECO:0007669"/>
    <property type="project" value="UniProtKB-SubCell"/>
</dbReference>
<protein>
    <recommendedName>
        <fullName evidence="4">Golgin subfamily A member 7/ERF4 domain-containing protein</fullName>
    </recommendedName>
</protein>
<comment type="subcellular location">
    <subcellularLocation>
        <location evidence="3">Golgi apparatus membrane</location>
        <topology evidence="3">Lipid-anchor</topology>
    </subcellularLocation>
</comment>
<evidence type="ECO:0000313" key="5">
    <source>
        <dbReference type="EMBL" id="KAL0178433.1"/>
    </source>
</evidence>
<reference evidence="5 6" key="1">
    <citation type="submission" date="2024-05" db="EMBL/GenBank/DDBJ databases">
        <title>Genome sequencing and assembly of Indian major carp, Cirrhinus mrigala (Hamilton, 1822).</title>
        <authorList>
            <person name="Mohindra V."/>
            <person name="Chowdhury L.M."/>
            <person name="Lal K."/>
            <person name="Jena J.K."/>
        </authorList>
    </citation>
    <scope>NUCLEOTIDE SEQUENCE [LARGE SCALE GENOMIC DNA]</scope>
    <source>
        <strain evidence="5">CM1030</strain>
        <tissue evidence="5">Blood</tissue>
    </source>
</reference>
<gene>
    <name evidence="5" type="ORF">M9458_027327</name>
</gene>
<comment type="caution">
    <text evidence="5">The sequence shown here is derived from an EMBL/GenBank/DDBJ whole genome shotgun (WGS) entry which is preliminary data.</text>
</comment>
<dbReference type="InterPro" id="IPR051371">
    <property type="entry name" value="Ras_palmitoyltransferase"/>
</dbReference>
<proteinExistence type="inferred from homology"/>
<feature type="non-terminal residue" evidence="5">
    <location>
        <position position="1"/>
    </location>
</feature>
<name>A0ABD0PWM2_CIRMR</name>
<evidence type="ECO:0000313" key="6">
    <source>
        <dbReference type="Proteomes" id="UP001529510"/>
    </source>
</evidence>
<accession>A0ABD0PWM2</accession>
<dbReference type="PANTHER" id="PTHR13254:SF2">
    <property type="entry name" value="GOLGIN SUBFAMILY A MEMBER 7B"/>
    <property type="match status" value="1"/>
</dbReference>
<dbReference type="EMBL" id="JAMKFB020000013">
    <property type="protein sequence ID" value="KAL0178433.1"/>
    <property type="molecule type" value="Genomic_DNA"/>
</dbReference>
<keyword evidence="6" id="KW-1185">Reference proteome</keyword>
<feature type="domain" description="Golgin subfamily A member 7/ERF4" evidence="4">
    <location>
        <begin position="1"/>
        <end position="52"/>
    </location>
</feature>
<evidence type="ECO:0000256" key="3">
    <source>
        <dbReference type="ARBA" id="ARBA00037794"/>
    </source>
</evidence>
<evidence type="ECO:0000256" key="2">
    <source>
        <dbReference type="ARBA" id="ARBA00023136"/>
    </source>
</evidence>
<dbReference type="InterPro" id="IPR019383">
    <property type="entry name" value="Golgin_A_7/ERF4"/>
</dbReference>
<comment type="similarity">
    <text evidence="1">Belongs to the ERF4 family.</text>
</comment>